<keyword evidence="1" id="KW-0812">Transmembrane</keyword>
<organism evidence="2 3">
    <name type="scientific">Pseudonocardia hydrocarbonoxydans</name>
    <dbReference type="NCBI Taxonomy" id="76726"/>
    <lineage>
        <taxon>Bacteria</taxon>
        <taxon>Bacillati</taxon>
        <taxon>Actinomycetota</taxon>
        <taxon>Actinomycetes</taxon>
        <taxon>Pseudonocardiales</taxon>
        <taxon>Pseudonocardiaceae</taxon>
        <taxon>Pseudonocardia</taxon>
    </lineage>
</organism>
<feature type="transmembrane region" description="Helical" evidence="1">
    <location>
        <begin position="83"/>
        <end position="105"/>
    </location>
</feature>
<feature type="transmembrane region" description="Helical" evidence="1">
    <location>
        <begin position="182"/>
        <end position="202"/>
    </location>
</feature>
<dbReference type="RefSeq" id="WP_141280761.1">
    <property type="nucleotide sequence ID" value="NZ_BAAARZ010000006.1"/>
</dbReference>
<feature type="transmembrane region" description="Helical" evidence="1">
    <location>
        <begin position="158"/>
        <end position="176"/>
    </location>
</feature>
<dbReference type="OrthoDB" id="5143210at2"/>
<protein>
    <recommendedName>
        <fullName evidence="4">DUF4386 domain-containing protein</fullName>
    </recommendedName>
</protein>
<reference evidence="2 3" key="1">
    <citation type="submission" date="2019-06" db="EMBL/GenBank/DDBJ databases">
        <title>Whole genome shotgun sequence of Pseudonocardia hydrocarbonoxydans NBRC 14498.</title>
        <authorList>
            <person name="Hosoyama A."/>
            <person name="Uohara A."/>
            <person name="Ohji S."/>
            <person name="Ichikawa N."/>
        </authorList>
    </citation>
    <scope>NUCLEOTIDE SEQUENCE [LARGE SCALE GENOMIC DNA]</scope>
    <source>
        <strain evidence="2 3">NBRC 14498</strain>
    </source>
</reference>
<name>A0A4Y3WSI2_9PSEU</name>
<keyword evidence="3" id="KW-1185">Reference proteome</keyword>
<dbReference type="Proteomes" id="UP000320338">
    <property type="component" value="Unassembled WGS sequence"/>
</dbReference>
<proteinExistence type="predicted"/>
<accession>A0A4Y3WSI2</accession>
<comment type="caution">
    <text evidence="2">The sequence shown here is derived from an EMBL/GenBank/DDBJ whole genome shotgun (WGS) entry which is preliminary data.</text>
</comment>
<dbReference type="AlphaFoldDB" id="A0A4Y3WSI2"/>
<gene>
    <name evidence="2" type="ORF">PHY01_41100</name>
</gene>
<feature type="transmembrane region" description="Helical" evidence="1">
    <location>
        <begin position="125"/>
        <end position="151"/>
    </location>
</feature>
<feature type="transmembrane region" description="Helical" evidence="1">
    <location>
        <begin position="51"/>
        <end position="71"/>
    </location>
</feature>
<evidence type="ECO:0000313" key="2">
    <source>
        <dbReference type="EMBL" id="GEC21827.1"/>
    </source>
</evidence>
<sequence length="221" mass="22575">MDRLRLLSLGGHALIASFVVSLAGGLAHPVVDGDAHSVASLTAAASPYAQILIYVGALLLMFGLPAAYAWLAPHVGRLGFAGFSLYFLGNAVSAQGHLVVEAFVAPEIARRAPELVPDDGSILDAPLFATVQVVGGLVLVAGLVVLGVALLRTPVVPRWIGIASIVAGVLAVTPLPEAPVLSGLQIELARGLAVAGLGVLMIRRARVGSVDAVHTPMPRTA</sequence>
<evidence type="ECO:0000256" key="1">
    <source>
        <dbReference type="SAM" id="Phobius"/>
    </source>
</evidence>
<evidence type="ECO:0008006" key="4">
    <source>
        <dbReference type="Google" id="ProtNLM"/>
    </source>
</evidence>
<evidence type="ECO:0000313" key="3">
    <source>
        <dbReference type="Proteomes" id="UP000320338"/>
    </source>
</evidence>
<keyword evidence="1" id="KW-0472">Membrane</keyword>
<keyword evidence="1" id="KW-1133">Transmembrane helix</keyword>
<dbReference type="EMBL" id="BJNG01000037">
    <property type="protein sequence ID" value="GEC21827.1"/>
    <property type="molecule type" value="Genomic_DNA"/>
</dbReference>